<evidence type="ECO:0000256" key="3">
    <source>
        <dbReference type="ARBA" id="ARBA00022519"/>
    </source>
</evidence>
<evidence type="ECO:0000256" key="4">
    <source>
        <dbReference type="ARBA" id="ARBA00022679"/>
    </source>
</evidence>
<dbReference type="CDD" id="cd07984">
    <property type="entry name" value="LPLAT_LABLAT-like"/>
    <property type="match status" value="1"/>
</dbReference>
<name>A0ABM5QMP7_9CORY</name>
<keyword evidence="2" id="KW-1003">Cell membrane</keyword>
<comment type="subcellular location">
    <subcellularLocation>
        <location evidence="1">Cell inner membrane</location>
    </subcellularLocation>
</comment>
<reference evidence="7 8" key="1">
    <citation type="submission" date="2014-07" db="EMBL/GenBank/DDBJ databases">
        <title>Complete genome sequence of Corynebacterium atypicum DSM 44849: identifiction of the mycolic acid biosynthesis genes.</title>
        <authorList>
            <person name="Tippelt A."/>
            <person name="Mollmann S."/>
            <person name="Albersmeier A."/>
            <person name="Jaenicke S."/>
            <person name="Ruckert C."/>
            <person name="Tauch A."/>
        </authorList>
    </citation>
    <scope>NUCLEOTIDE SEQUENCE [LARGE SCALE GENOMIC DNA]</scope>
    <source>
        <strain evidence="7 8">R2070</strain>
    </source>
</reference>
<dbReference type="RefSeq" id="WP_038605237.1">
    <property type="nucleotide sequence ID" value="NZ_CP008944.1"/>
</dbReference>
<evidence type="ECO:0000256" key="2">
    <source>
        <dbReference type="ARBA" id="ARBA00022475"/>
    </source>
</evidence>
<dbReference type="Proteomes" id="UP000028504">
    <property type="component" value="Chromosome"/>
</dbReference>
<accession>A0ABM5QMP7</accession>
<evidence type="ECO:0000313" key="7">
    <source>
        <dbReference type="EMBL" id="AIG64042.1"/>
    </source>
</evidence>
<evidence type="ECO:0000256" key="1">
    <source>
        <dbReference type="ARBA" id="ARBA00004533"/>
    </source>
</evidence>
<dbReference type="EMBL" id="CP008944">
    <property type="protein sequence ID" value="AIG64042.1"/>
    <property type="molecule type" value="Genomic_DNA"/>
</dbReference>
<dbReference type="PANTHER" id="PTHR30606:SF10">
    <property type="entry name" value="PHOSPHATIDYLINOSITOL MANNOSIDE ACYLTRANSFERASE"/>
    <property type="match status" value="1"/>
</dbReference>
<keyword evidence="6 7" id="KW-0012">Acyltransferase</keyword>
<evidence type="ECO:0000256" key="6">
    <source>
        <dbReference type="ARBA" id="ARBA00023315"/>
    </source>
</evidence>
<keyword evidence="8" id="KW-1185">Reference proteome</keyword>
<keyword evidence="3" id="KW-0997">Cell inner membrane</keyword>
<keyword evidence="4" id="KW-0808">Transferase</keyword>
<sequence>MNKPFFAPDFAALGYLLGWRVVRFLPHRLVLALAEKAADWASNNGAGMNQLCKNLMRVVGPENVTRRLVRDSVRSYARYWAEAFRLPSLAGDPELLDRLQSGIVGEERFQRSFSSGRGVILVLPHTGNWDMAGMYVTGRYTTFTTVAERVRPEVLFDAFVDYRRQLGFEVLAHAGGPAPMGRLREVLEDGGVVCLVGERDLKGHGAKVEFFGEETTMPTGSVDLARETGAALHVVHCWFAGSQWGFSVGEEVAHTTQAQMMQEVADQFARNIAAHPEDWHMLQPLWPKDRKRRRKARSGREV</sequence>
<evidence type="ECO:0000256" key="5">
    <source>
        <dbReference type="ARBA" id="ARBA00023136"/>
    </source>
</evidence>
<proteinExistence type="predicted"/>
<dbReference type="GO" id="GO:0016746">
    <property type="term" value="F:acyltransferase activity"/>
    <property type="evidence" value="ECO:0007669"/>
    <property type="project" value="UniProtKB-KW"/>
</dbReference>
<dbReference type="Pfam" id="PF03279">
    <property type="entry name" value="Lip_A_acyltrans"/>
    <property type="match status" value="1"/>
</dbReference>
<gene>
    <name evidence="7" type="ORF">CATYP_04630</name>
</gene>
<protein>
    <submittedName>
        <fullName evidence="7">Lipid A biosynthesis lauroyl acyltransferase</fullName>
    </submittedName>
</protein>
<organism evidence="7 8">
    <name type="scientific">Corynebacterium atypicum</name>
    <dbReference type="NCBI Taxonomy" id="191610"/>
    <lineage>
        <taxon>Bacteria</taxon>
        <taxon>Bacillati</taxon>
        <taxon>Actinomycetota</taxon>
        <taxon>Actinomycetes</taxon>
        <taxon>Mycobacteriales</taxon>
        <taxon>Corynebacteriaceae</taxon>
        <taxon>Corynebacterium</taxon>
    </lineage>
</organism>
<dbReference type="NCBIfam" id="NF005919">
    <property type="entry name" value="PRK07920.1"/>
    <property type="match status" value="1"/>
</dbReference>
<keyword evidence="5" id="KW-0472">Membrane</keyword>
<evidence type="ECO:0000313" key="8">
    <source>
        <dbReference type="Proteomes" id="UP000028504"/>
    </source>
</evidence>
<dbReference type="PANTHER" id="PTHR30606">
    <property type="entry name" value="LIPID A BIOSYNTHESIS LAUROYL ACYLTRANSFERASE"/>
    <property type="match status" value="1"/>
</dbReference>
<dbReference type="InterPro" id="IPR004960">
    <property type="entry name" value="LipA_acyltrans"/>
</dbReference>